<organism evidence="1">
    <name type="scientific">marine sediment metagenome</name>
    <dbReference type="NCBI Taxonomy" id="412755"/>
    <lineage>
        <taxon>unclassified sequences</taxon>
        <taxon>metagenomes</taxon>
        <taxon>ecological metagenomes</taxon>
    </lineage>
</organism>
<protein>
    <submittedName>
        <fullName evidence="1">Uncharacterized protein</fullName>
    </submittedName>
</protein>
<proteinExistence type="predicted"/>
<evidence type="ECO:0000313" key="1">
    <source>
        <dbReference type="EMBL" id="GAH37306.1"/>
    </source>
</evidence>
<name>X1EV80_9ZZZZ</name>
<accession>X1EV80</accession>
<comment type="caution">
    <text evidence="1">The sequence shown here is derived from an EMBL/GenBank/DDBJ whole genome shotgun (WGS) entry which is preliminary data.</text>
</comment>
<feature type="non-terminal residue" evidence="1">
    <location>
        <position position="1"/>
    </location>
</feature>
<sequence length="116" mass="13643">DHNLDFIFERDGIPYGLEIKNTLGYMDYDEFKIKKRICLHLGLKPVFVVRMIPKSWIKELNDAGGFALILKYQLYPWTHKELAKEVSPKLNLPVDAPRELQEGTMLRFVKWHEGNL</sequence>
<dbReference type="AlphaFoldDB" id="X1EV80"/>
<reference evidence="1" key="1">
    <citation type="journal article" date="2014" name="Front. Microbiol.">
        <title>High frequency of phylogenetically diverse reductive dehalogenase-homologous genes in deep subseafloor sedimentary metagenomes.</title>
        <authorList>
            <person name="Kawai M."/>
            <person name="Futagami T."/>
            <person name="Toyoda A."/>
            <person name="Takaki Y."/>
            <person name="Nishi S."/>
            <person name="Hori S."/>
            <person name="Arai W."/>
            <person name="Tsubouchi T."/>
            <person name="Morono Y."/>
            <person name="Uchiyama I."/>
            <person name="Ito T."/>
            <person name="Fujiyama A."/>
            <person name="Inagaki F."/>
            <person name="Takami H."/>
        </authorList>
    </citation>
    <scope>NUCLEOTIDE SEQUENCE</scope>
    <source>
        <strain evidence="1">Expedition CK06-06</strain>
    </source>
</reference>
<gene>
    <name evidence="1" type="ORF">S03H2_24317</name>
</gene>
<dbReference type="EMBL" id="BARU01013479">
    <property type="protein sequence ID" value="GAH37306.1"/>
    <property type="molecule type" value="Genomic_DNA"/>
</dbReference>